<evidence type="ECO:0000313" key="1">
    <source>
        <dbReference type="EMBL" id="JAH45454.1"/>
    </source>
</evidence>
<reference evidence="1" key="1">
    <citation type="submission" date="2014-11" db="EMBL/GenBank/DDBJ databases">
        <authorList>
            <person name="Amaro Gonzalez C."/>
        </authorList>
    </citation>
    <scope>NUCLEOTIDE SEQUENCE</scope>
</reference>
<reference evidence="1" key="2">
    <citation type="journal article" date="2015" name="Fish Shellfish Immunol.">
        <title>Early steps in the European eel (Anguilla anguilla)-Vibrio vulnificus interaction in the gills: Role of the RtxA13 toxin.</title>
        <authorList>
            <person name="Callol A."/>
            <person name="Pajuelo D."/>
            <person name="Ebbesson L."/>
            <person name="Teles M."/>
            <person name="MacKenzie S."/>
            <person name="Amaro C."/>
        </authorList>
    </citation>
    <scope>NUCLEOTIDE SEQUENCE</scope>
</reference>
<accession>A0A0E9SVR6</accession>
<sequence length="47" mass="5456">MNGIHFASQQFYLLIFLNKENWGGCSKFNSRQRLSVSPLCMTKILFS</sequence>
<organism evidence="1">
    <name type="scientific">Anguilla anguilla</name>
    <name type="common">European freshwater eel</name>
    <name type="synonym">Muraena anguilla</name>
    <dbReference type="NCBI Taxonomy" id="7936"/>
    <lineage>
        <taxon>Eukaryota</taxon>
        <taxon>Metazoa</taxon>
        <taxon>Chordata</taxon>
        <taxon>Craniata</taxon>
        <taxon>Vertebrata</taxon>
        <taxon>Euteleostomi</taxon>
        <taxon>Actinopterygii</taxon>
        <taxon>Neopterygii</taxon>
        <taxon>Teleostei</taxon>
        <taxon>Anguilliformes</taxon>
        <taxon>Anguillidae</taxon>
        <taxon>Anguilla</taxon>
    </lineage>
</organism>
<protein>
    <submittedName>
        <fullName evidence="1">Uncharacterized protein</fullName>
    </submittedName>
</protein>
<dbReference type="EMBL" id="GBXM01063123">
    <property type="protein sequence ID" value="JAH45454.1"/>
    <property type="molecule type" value="Transcribed_RNA"/>
</dbReference>
<dbReference type="AlphaFoldDB" id="A0A0E9SVR6"/>
<name>A0A0E9SVR6_ANGAN</name>
<proteinExistence type="predicted"/>